<organism evidence="1 2">
    <name type="scientific">Pinctada imbricata</name>
    <name type="common">Atlantic pearl-oyster</name>
    <name type="synonym">Pinctada martensii</name>
    <dbReference type="NCBI Taxonomy" id="66713"/>
    <lineage>
        <taxon>Eukaryota</taxon>
        <taxon>Metazoa</taxon>
        <taxon>Spiralia</taxon>
        <taxon>Lophotrochozoa</taxon>
        <taxon>Mollusca</taxon>
        <taxon>Bivalvia</taxon>
        <taxon>Autobranchia</taxon>
        <taxon>Pteriomorphia</taxon>
        <taxon>Pterioida</taxon>
        <taxon>Pterioidea</taxon>
        <taxon>Pteriidae</taxon>
        <taxon>Pinctada</taxon>
    </lineage>
</organism>
<evidence type="ECO:0008006" key="3">
    <source>
        <dbReference type="Google" id="ProtNLM"/>
    </source>
</evidence>
<proteinExistence type="predicted"/>
<keyword evidence="2" id="KW-1185">Reference proteome</keyword>
<accession>A0AA88YV91</accession>
<dbReference type="EMBL" id="VSWD01000001">
    <property type="protein sequence ID" value="KAK3108584.1"/>
    <property type="molecule type" value="Genomic_DNA"/>
</dbReference>
<dbReference type="AlphaFoldDB" id="A0AA88YV91"/>
<protein>
    <recommendedName>
        <fullName evidence="3">ZAD domain-containing protein</fullName>
    </recommendedName>
</protein>
<comment type="caution">
    <text evidence="1">The sequence shown here is derived from an EMBL/GenBank/DDBJ whole genome shotgun (WGS) entry which is preliminary data.</text>
</comment>
<evidence type="ECO:0000313" key="1">
    <source>
        <dbReference type="EMBL" id="KAK3108584.1"/>
    </source>
</evidence>
<reference evidence="1" key="1">
    <citation type="submission" date="2019-08" db="EMBL/GenBank/DDBJ databases">
        <title>The improved chromosome-level genome for the pearl oyster Pinctada fucata martensii using PacBio sequencing and Hi-C.</title>
        <authorList>
            <person name="Zheng Z."/>
        </authorList>
    </citation>
    <scope>NUCLEOTIDE SEQUENCE</scope>
    <source>
        <strain evidence="1">ZZ-2019</strain>
        <tissue evidence="1">Adductor muscle</tissue>
    </source>
</reference>
<dbReference type="Proteomes" id="UP001186944">
    <property type="component" value="Unassembled WGS sequence"/>
</dbReference>
<name>A0AA88YV91_PINIB</name>
<sequence>MAGHCSTCNNDIEKRSGGYKRKLIDSFISNSKDTYADIIKNYGIEPKSPFICFKCAGLLSKITTAEREFLRRSNNSTVVHIKKKCISRKPGLRHSLSHGSTRRSFISNASKYLRKGRYLTCFNILIRNSTRARNGFRKAVKRMVYEEMRNVKNNPVLSQRVSIESLRNFNWHKAIRTIEKTMPIFTLAVRSVLTPWRSGKKLSMNQGKYGSMVPGYGFLLAVAVHLRYPRQLKFLSSITAIEMYRSGCRTKNFIPSQFDFGSCHYRMVISVRDIVTKYFKVFNACEKKTIKHKFMKESNMKSEIDSMNLLYNTSSVSQEGSLLQIRNRFHFSKVGKKVMDNVNHVVEFWSFVTEAYVCLLVCKMLSISHLEEIPAGINSANVEIKLCKLCTEVVDFVWPAVHYESLRDASYIDVNGLLPERLAQELIWNSTANLAGLPGQNLALDLVNEFLNNDFKNQLKDSRGKYSDKHVERCSRLVGHIGDELESVFIKQVAHGHDSRFHKKDVDQTQNISKFLNMYRGDELLDFHSPGRAHEGFHGFVHKIEIKNPEKCARKLLKCSQVLDMEHTLLNNQ</sequence>
<gene>
    <name evidence="1" type="ORF">FSP39_011323</name>
</gene>
<evidence type="ECO:0000313" key="2">
    <source>
        <dbReference type="Proteomes" id="UP001186944"/>
    </source>
</evidence>